<dbReference type="PROSITE" id="PS00922">
    <property type="entry name" value="TRANSGLYCOSYLASE"/>
    <property type="match status" value="1"/>
</dbReference>
<dbReference type="PANTHER" id="PTHR37423">
    <property type="entry name" value="SOLUBLE LYTIC MUREIN TRANSGLYCOSYLASE-RELATED"/>
    <property type="match status" value="1"/>
</dbReference>
<gene>
    <name evidence="3" type="ORF">BLW93_07080</name>
</gene>
<dbReference type="EMBL" id="MOEN01000029">
    <property type="protein sequence ID" value="OMH40078.1"/>
    <property type="molecule type" value="Genomic_DNA"/>
</dbReference>
<proteinExistence type="inferred from homology"/>
<dbReference type="Pfam" id="PF01464">
    <property type="entry name" value="SLT"/>
    <property type="match status" value="1"/>
</dbReference>
<dbReference type="Proteomes" id="UP000187408">
    <property type="component" value="Unassembled WGS sequence"/>
</dbReference>
<dbReference type="GO" id="GO:0000270">
    <property type="term" value="P:peptidoglycan metabolic process"/>
    <property type="evidence" value="ECO:0007669"/>
    <property type="project" value="InterPro"/>
</dbReference>
<accession>A0A1R1MJT6</accession>
<dbReference type="CDD" id="cd16893">
    <property type="entry name" value="LT_MltC_MltE"/>
    <property type="match status" value="1"/>
</dbReference>
<keyword evidence="4" id="KW-1185">Reference proteome</keyword>
<dbReference type="OrthoDB" id="9781970at2"/>
<sequence length="212" mass="24280">METAERIIKKAKITKSREKGGVKYSLIFKFPKSKLYIKAKEYKPLVTAISQKYNVEYPLIFAIIHTESSFNPMAVSYIPAYGLMQIVPQTAGKDVTKNLFGKPLLLTPSYLFNKKNNINIGTGYLYLLYYKYFSGIKNPESRLLCTIAAYNGGPGGVARAFTGTTKLYLARKKINSMTPEEVYETLVTRAPMKETRNYVKKVYNRIKFYKHF</sequence>
<dbReference type="GO" id="GO:0008933">
    <property type="term" value="F:peptidoglycan lytic transglycosylase activity"/>
    <property type="evidence" value="ECO:0007669"/>
    <property type="project" value="InterPro"/>
</dbReference>
<dbReference type="InterPro" id="IPR000189">
    <property type="entry name" value="Transglyc_AS"/>
</dbReference>
<protein>
    <recommendedName>
        <fullName evidence="2">Transglycosylase SLT domain-containing protein</fullName>
    </recommendedName>
</protein>
<dbReference type="Gene3D" id="1.10.530.10">
    <property type="match status" value="1"/>
</dbReference>
<comment type="similarity">
    <text evidence="1">Belongs to the transglycosylase Slt family.</text>
</comment>
<dbReference type="PANTHER" id="PTHR37423:SF2">
    <property type="entry name" value="MEMBRANE-BOUND LYTIC MUREIN TRANSGLYCOSYLASE C"/>
    <property type="match status" value="1"/>
</dbReference>
<dbReference type="SUPFAM" id="SSF53955">
    <property type="entry name" value="Lysozyme-like"/>
    <property type="match status" value="1"/>
</dbReference>
<comment type="caution">
    <text evidence="3">The sequence shown here is derived from an EMBL/GenBank/DDBJ whole genome shotgun (WGS) entry which is preliminary data.</text>
</comment>
<reference evidence="3 4" key="1">
    <citation type="submission" date="2016-10" db="EMBL/GenBank/DDBJ databases">
        <title>Genome sequence of a sulfur-reducing bacterium Desulfurobacterium indicum K6013.</title>
        <authorList>
            <person name="Cao J."/>
            <person name="Shao Z."/>
            <person name="Alain K."/>
            <person name="Jebbar M."/>
        </authorList>
    </citation>
    <scope>NUCLEOTIDE SEQUENCE [LARGE SCALE GENOMIC DNA]</scope>
    <source>
        <strain evidence="3 4">K6013</strain>
    </source>
</reference>
<evidence type="ECO:0000313" key="4">
    <source>
        <dbReference type="Proteomes" id="UP000187408"/>
    </source>
</evidence>
<dbReference type="AlphaFoldDB" id="A0A1R1MJT6"/>
<name>A0A1R1MJT6_9BACT</name>
<dbReference type="STRING" id="1914305.BLW93_07080"/>
<evidence type="ECO:0000313" key="3">
    <source>
        <dbReference type="EMBL" id="OMH40078.1"/>
    </source>
</evidence>
<dbReference type="InterPro" id="IPR023346">
    <property type="entry name" value="Lysozyme-like_dom_sf"/>
</dbReference>
<organism evidence="3 4">
    <name type="scientific">Desulfurobacterium indicum</name>
    <dbReference type="NCBI Taxonomy" id="1914305"/>
    <lineage>
        <taxon>Bacteria</taxon>
        <taxon>Pseudomonadati</taxon>
        <taxon>Aquificota</taxon>
        <taxon>Aquificia</taxon>
        <taxon>Desulfurobacteriales</taxon>
        <taxon>Desulfurobacteriaceae</taxon>
        <taxon>Desulfurobacterium</taxon>
    </lineage>
</organism>
<feature type="domain" description="Transglycosylase SLT" evidence="2">
    <location>
        <begin position="46"/>
        <end position="163"/>
    </location>
</feature>
<dbReference type="RefSeq" id="WP_076713401.1">
    <property type="nucleotide sequence ID" value="NZ_MOEN01000029.1"/>
</dbReference>
<dbReference type="GO" id="GO:0016020">
    <property type="term" value="C:membrane"/>
    <property type="evidence" value="ECO:0007669"/>
    <property type="project" value="InterPro"/>
</dbReference>
<evidence type="ECO:0000256" key="1">
    <source>
        <dbReference type="ARBA" id="ARBA00007734"/>
    </source>
</evidence>
<dbReference type="InterPro" id="IPR008258">
    <property type="entry name" value="Transglycosylase_SLT_dom_1"/>
</dbReference>
<evidence type="ECO:0000259" key="2">
    <source>
        <dbReference type="Pfam" id="PF01464"/>
    </source>
</evidence>